<dbReference type="OrthoDB" id="6620093at2"/>
<sequence length="414" mass="44906">MSTILAYTSPARGHLYPAVAILDELRRRGHRVAVRTLASEVPAMLARGFQAAPIAPDIEAISHDDWRAGNPRAALRRNVKVFTQRAHHDANDLDQAIRAERPDAVLVDVNAWGAVAAAEAWGGPWATFCPYPLPLPSRDVPPFGPGLPLARGRLGRMRDRLLRPIVLGTLERVMIPPINRVRAQRGLSAHRMIGEAFGRTALLLYLTAEPFEYTRTDWPDNIVMVGPGTWEPPVEPPSWLDQIDRPLVLVTTSSEFQDDARLVRTAFEALADEPVVVVATLPGGDPATVRVPANGRLATFIPHGPVLDRAVCAVTHGGMGATQKALARGVPVCAVPFGRDQYEVARRVEAARAGSRLPATRLNRDRLRAKVREAMTMAEGARRIQQAFAAAGGASAAVDAIETRLLNAYRAAPS</sequence>
<dbReference type="GO" id="GO:0017000">
    <property type="term" value="P:antibiotic biosynthetic process"/>
    <property type="evidence" value="ECO:0007669"/>
    <property type="project" value="UniProtKB-ARBA"/>
</dbReference>
<dbReference type="CDD" id="cd03784">
    <property type="entry name" value="GT1_Gtf-like"/>
    <property type="match status" value="1"/>
</dbReference>
<organism evidence="2 3">
    <name type="scientific">Amycolatopsis alkalitolerans</name>
    <dbReference type="NCBI Taxonomy" id="2547244"/>
    <lineage>
        <taxon>Bacteria</taxon>
        <taxon>Bacillati</taxon>
        <taxon>Actinomycetota</taxon>
        <taxon>Actinomycetes</taxon>
        <taxon>Pseudonocardiales</taxon>
        <taxon>Pseudonocardiaceae</taxon>
        <taxon>Amycolatopsis</taxon>
    </lineage>
</organism>
<feature type="domain" description="Erythromycin biosynthesis protein CIII-like C-terminal" evidence="1">
    <location>
        <begin position="277"/>
        <end position="390"/>
    </location>
</feature>
<protein>
    <submittedName>
        <fullName evidence="2">Glycosyltransferase</fullName>
    </submittedName>
</protein>
<dbReference type="AlphaFoldDB" id="A0A5C4LXS2"/>
<dbReference type="Pfam" id="PF06722">
    <property type="entry name" value="EryCIII-like_C"/>
    <property type="match status" value="1"/>
</dbReference>
<comment type="caution">
    <text evidence="2">The sequence shown here is derived from an EMBL/GenBank/DDBJ whole genome shotgun (WGS) entry which is preliminary data.</text>
</comment>
<dbReference type="Proteomes" id="UP000305546">
    <property type="component" value="Unassembled WGS sequence"/>
</dbReference>
<evidence type="ECO:0000313" key="2">
    <source>
        <dbReference type="EMBL" id="TNC23680.1"/>
    </source>
</evidence>
<dbReference type="PANTHER" id="PTHR48050:SF13">
    <property type="entry name" value="STEROL 3-BETA-GLUCOSYLTRANSFERASE UGT80A2"/>
    <property type="match status" value="1"/>
</dbReference>
<dbReference type="RefSeq" id="WP_139098322.1">
    <property type="nucleotide sequence ID" value="NZ_VDFW01000018.1"/>
</dbReference>
<gene>
    <name evidence="2" type="ORF">FG385_20105</name>
</gene>
<dbReference type="Gene3D" id="3.40.50.2000">
    <property type="entry name" value="Glycogen Phosphorylase B"/>
    <property type="match status" value="2"/>
</dbReference>
<dbReference type="InterPro" id="IPR002213">
    <property type="entry name" value="UDP_glucos_trans"/>
</dbReference>
<accession>A0A5C4LXS2</accession>
<evidence type="ECO:0000313" key="3">
    <source>
        <dbReference type="Proteomes" id="UP000305546"/>
    </source>
</evidence>
<dbReference type="SUPFAM" id="SSF53756">
    <property type="entry name" value="UDP-Glycosyltransferase/glycogen phosphorylase"/>
    <property type="match status" value="1"/>
</dbReference>
<dbReference type="InterPro" id="IPR010610">
    <property type="entry name" value="EryCIII-like_C"/>
</dbReference>
<keyword evidence="2" id="KW-0808">Transferase</keyword>
<keyword evidence="3" id="KW-1185">Reference proteome</keyword>
<dbReference type="GO" id="GO:0008194">
    <property type="term" value="F:UDP-glycosyltransferase activity"/>
    <property type="evidence" value="ECO:0007669"/>
    <property type="project" value="InterPro"/>
</dbReference>
<proteinExistence type="predicted"/>
<reference evidence="2 3" key="1">
    <citation type="submission" date="2019-06" db="EMBL/GenBank/DDBJ databases">
        <title>Amycolatopsis alkalitolerans sp. nov., isolated from Gastrodia elata Blume.</title>
        <authorList>
            <person name="Narsing Rao M.P."/>
            <person name="Li W.J."/>
        </authorList>
    </citation>
    <scope>NUCLEOTIDE SEQUENCE [LARGE SCALE GENOMIC DNA]</scope>
    <source>
        <strain evidence="2 3">SYSUP0005</strain>
    </source>
</reference>
<dbReference type="EMBL" id="VDFW01000018">
    <property type="protein sequence ID" value="TNC23680.1"/>
    <property type="molecule type" value="Genomic_DNA"/>
</dbReference>
<name>A0A5C4LXS2_9PSEU</name>
<dbReference type="GO" id="GO:0016758">
    <property type="term" value="F:hexosyltransferase activity"/>
    <property type="evidence" value="ECO:0007669"/>
    <property type="project" value="UniProtKB-ARBA"/>
</dbReference>
<evidence type="ECO:0000259" key="1">
    <source>
        <dbReference type="Pfam" id="PF06722"/>
    </source>
</evidence>
<dbReference type="PANTHER" id="PTHR48050">
    <property type="entry name" value="STEROL 3-BETA-GLUCOSYLTRANSFERASE"/>
    <property type="match status" value="1"/>
</dbReference>
<dbReference type="InterPro" id="IPR050426">
    <property type="entry name" value="Glycosyltransferase_28"/>
</dbReference>